<evidence type="ECO:0000313" key="7">
    <source>
        <dbReference type="EMBL" id="WOH13750.1"/>
    </source>
</evidence>
<reference evidence="7" key="1">
    <citation type="journal article" date="2016" name="Nat. Genet.">
        <title>A high-quality carrot genome assembly provides new insights into carotenoid accumulation and asterid genome evolution.</title>
        <authorList>
            <person name="Iorizzo M."/>
            <person name="Ellison S."/>
            <person name="Senalik D."/>
            <person name="Zeng P."/>
            <person name="Satapoomin P."/>
            <person name="Huang J."/>
            <person name="Bowman M."/>
            <person name="Iovene M."/>
            <person name="Sanseverino W."/>
            <person name="Cavagnaro P."/>
            <person name="Yildiz M."/>
            <person name="Macko-Podgorni A."/>
            <person name="Moranska E."/>
            <person name="Grzebelus E."/>
            <person name="Grzebelus D."/>
            <person name="Ashrafi H."/>
            <person name="Zheng Z."/>
            <person name="Cheng S."/>
            <person name="Spooner D."/>
            <person name="Van Deynze A."/>
            <person name="Simon P."/>
        </authorList>
    </citation>
    <scope>NUCLEOTIDE SEQUENCE</scope>
    <source>
        <tissue evidence="7">Leaf</tissue>
    </source>
</reference>
<reference evidence="7" key="2">
    <citation type="submission" date="2022-03" db="EMBL/GenBank/DDBJ databases">
        <title>Draft title - Genomic analysis of global carrot germplasm unveils the trajectory of domestication and the origin of high carotenoid orange carrot.</title>
        <authorList>
            <person name="Iorizzo M."/>
            <person name="Ellison S."/>
            <person name="Senalik D."/>
            <person name="Macko-Podgorni A."/>
            <person name="Grzebelus D."/>
            <person name="Bostan H."/>
            <person name="Rolling W."/>
            <person name="Curaba J."/>
            <person name="Simon P."/>
        </authorList>
    </citation>
    <scope>NUCLEOTIDE SEQUENCE</scope>
    <source>
        <tissue evidence="7">Leaf</tissue>
    </source>
</reference>
<dbReference type="EMBL" id="CP093351">
    <property type="protein sequence ID" value="WOH13750.1"/>
    <property type="molecule type" value="Genomic_DNA"/>
</dbReference>
<comment type="similarity">
    <text evidence="2">Belongs to the multi antimicrobial extrusion (MATE) (TC 2.A.66.1) family.</text>
</comment>
<feature type="transmembrane region" description="Helical" evidence="6">
    <location>
        <begin position="158"/>
        <end position="180"/>
    </location>
</feature>
<keyword evidence="3 6" id="KW-0812">Transmembrane</keyword>
<feature type="transmembrane region" description="Helical" evidence="6">
    <location>
        <begin position="233"/>
        <end position="259"/>
    </location>
</feature>
<dbReference type="PANTHER" id="PTHR42893">
    <property type="entry name" value="PROTEIN DETOXIFICATION 44, CHLOROPLASTIC-RELATED"/>
    <property type="match status" value="1"/>
</dbReference>
<name>A0AAF0XTK0_DAUCS</name>
<evidence type="ECO:0000256" key="6">
    <source>
        <dbReference type="SAM" id="Phobius"/>
    </source>
</evidence>
<evidence type="ECO:0000256" key="4">
    <source>
        <dbReference type="ARBA" id="ARBA00022989"/>
    </source>
</evidence>
<keyword evidence="4 6" id="KW-1133">Transmembrane helix</keyword>
<proteinExistence type="inferred from homology"/>
<dbReference type="AlphaFoldDB" id="A0AAF0XTK0"/>
<accession>A0AAF0XTK0</accession>
<protein>
    <recommendedName>
        <fullName evidence="9">Polysaccharide biosynthesis protein C-terminal domain-containing protein</fullName>
    </recommendedName>
</protein>
<gene>
    <name evidence="7" type="ORF">DCAR_0933261</name>
</gene>
<evidence type="ECO:0000256" key="3">
    <source>
        <dbReference type="ARBA" id="ARBA00022692"/>
    </source>
</evidence>
<keyword evidence="8" id="KW-1185">Reference proteome</keyword>
<dbReference type="GO" id="GO:0016020">
    <property type="term" value="C:membrane"/>
    <property type="evidence" value="ECO:0007669"/>
    <property type="project" value="UniProtKB-SubCell"/>
</dbReference>
<feature type="transmembrane region" description="Helical" evidence="6">
    <location>
        <begin position="76"/>
        <end position="101"/>
    </location>
</feature>
<dbReference type="Proteomes" id="UP000077755">
    <property type="component" value="Chromosome 9"/>
</dbReference>
<evidence type="ECO:0000256" key="5">
    <source>
        <dbReference type="ARBA" id="ARBA00023136"/>
    </source>
</evidence>
<evidence type="ECO:0008006" key="9">
    <source>
        <dbReference type="Google" id="ProtNLM"/>
    </source>
</evidence>
<dbReference type="InterPro" id="IPR044644">
    <property type="entry name" value="DinF-like"/>
</dbReference>
<evidence type="ECO:0000256" key="2">
    <source>
        <dbReference type="ARBA" id="ARBA00010199"/>
    </source>
</evidence>
<dbReference type="PANTHER" id="PTHR42893:SF9">
    <property type="entry name" value="PROTEIN DETOXIFICATION 46, CHLOROPLASTIC"/>
    <property type="match status" value="1"/>
</dbReference>
<keyword evidence="5 6" id="KW-0472">Membrane</keyword>
<organism evidence="7 8">
    <name type="scientific">Daucus carota subsp. sativus</name>
    <name type="common">Carrot</name>
    <dbReference type="NCBI Taxonomy" id="79200"/>
    <lineage>
        <taxon>Eukaryota</taxon>
        <taxon>Viridiplantae</taxon>
        <taxon>Streptophyta</taxon>
        <taxon>Embryophyta</taxon>
        <taxon>Tracheophyta</taxon>
        <taxon>Spermatophyta</taxon>
        <taxon>Magnoliopsida</taxon>
        <taxon>eudicotyledons</taxon>
        <taxon>Gunneridae</taxon>
        <taxon>Pentapetalae</taxon>
        <taxon>asterids</taxon>
        <taxon>campanulids</taxon>
        <taxon>Apiales</taxon>
        <taxon>Apiaceae</taxon>
        <taxon>Apioideae</taxon>
        <taxon>Scandiceae</taxon>
        <taxon>Daucinae</taxon>
        <taxon>Daucus</taxon>
        <taxon>Daucus sect. Daucus</taxon>
    </lineage>
</organism>
<comment type="subcellular location">
    <subcellularLocation>
        <location evidence="1">Membrane</location>
        <topology evidence="1">Multi-pass membrane protein</topology>
    </subcellularLocation>
</comment>
<evidence type="ECO:0000256" key="1">
    <source>
        <dbReference type="ARBA" id="ARBA00004141"/>
    </source>
</evidence>
<evidence type="ECO:0000313" key="8">
    <source>
        <dbReference type="Proteomes" id="UP000077755"/>
    </source>
</evidence>
<sequence length="297" mass="32032">MKDSWGPLKALAVATVINGIGDVVLCSVLGYGIAGAAWATMASQVVAGYMMVEALNKKGYNGFTLSVPSFSELQNIYNLAAPVFITMTSKVGFYSLIVYFATSMGVQSVAAHQVMIQIYCLCTVWGEPLSQTAQSFMPELMYGVNRNLSRARMLLKSLVIIGALTGLILGCIGTSVPWLFPQAFSPDAAVIKEMHTVLVPYFIALSITPSTHSLEGTLLAGRDLKFISMSMSGIFSLGALVLLLLTGGGYGLAGCWWALAAFQWSRFGIALRRLTLRDGILYSDDLTRYKFGLQKTA</sequence>
<feature type="transmembrane region" description="Helical" evidence="6">
    <location>
        <begin position="12"/>
        <end position="34"/>
    </location>
</feature>